<proteinExistence type="predicted"/>
<evidence type="ECO:0000313" key="3">
    <source>
        <dbReference type="Proteomes" id="UP000285173"/>
    </source>
</evidence>
<name>A0A3R6A0F8_9BACT</name>
<evidence type="ECO:0008006" key="4">
    <source>
        <dbReference type="Google" id="ProtNLM"/>
    </source>
</evidence>
<reference evidence="2 3" key="1">
    <citation type="submission" date="2018-08" db="EMBL/GenBank/DDBJ databases">
        <title>A genome reference for cultivated species of the human gut microbiota.</title>
        <authorList>
            <person name="Zou Y."/>
            <person name="Xue W."/>
            <person name="Luo G."/>
        </authorList>
    </citation>
    <scope>NUCLEOTIDE SEQUENCE [LARGE SCALE GENOMIC DNA]</scope>
    <source>
        <strain evidence="2 3">AM50-15</strain>
    </source>
</reference>
<organism evidence="2 3">
    <name type="scientific">Parabacteroides merdae</name>
    <dbReference type="NCBI Taxonomy" id="46503"/>
    <lineage>
        <taxon>Bacteria</taxon>
        <taxon>Pseudomonadati</taxon>
        <taxon>Bacteroidota</taxon>
        <taxon>Bacteroidia</taxon>
        <taxon>Bacteroidales</taxon>
        <taxon>Tannerellaceae</taxon>
        <taxon>Parabacteroides</taxon>
    </lineage>
</organism>
<feature type="chain" id="PRO_5018774599" description="NVEALA protein" evidence="1">
    <location>
        <begin position="26"/>
        <end position="93"/>
    </location>
</feature>
<gene>
    <name evidence="2" type="ORF">DW986_08235</name>
</gene>
<protein>
    <recommendedName>
        <fullName evidence="4">NVEALA protein</fullName>
    </recommendedName>
</protein>
<comment type="caution">
    <text evidence="2">The sequence shown here is derived from an EMBL/GenBank/DDBJ whole genome shotgun (WGS) entry which is preliminary data.</text>
</comment>
<dbReference type="EMBL" id="QSEF01000009">
    <property type="protein sequence ID" value="RGZ48930.1"/>
    <property type="molecule type" value="Genomic_DNA"/>
</dbReference>
<feature type="signal peptide" evidence="1">
    <location>
        <begin position="1"/>
        <end position="25"/>
    </location>
</feature>
<accession>A0A3R6A0F8</accession>
<dbReference type="RefSeq" id="WP_122202997.1">
    <property type="nucleotide sequence ID" value="NZ_JBCOLY010000073.1"/>
</dbReference>
<evidence type="ECO:0000313" key="2">
    <source>
        <dbReference type="EMBL" id="RGZ48930.1"/>
    </source>
</evidence>
<sequence length="93" mass="9833">MKVVNLKAKLGVALLLTVFSLNAIHAFNDYGVKENKLNYEVIAQSSTTGGGTTGGVKCRCGAVYGKGCRADNSGSTCTTVTEQCWTYDNNCSN</sequence>
<keyword evidence="1" id="KW-0732">Signal</keyword>
<dbReference type="AlphaFoldDB" id="A0A3R6A0F8"/>
<evidence type="ECO:0000256" key="1">
    <source>
        <dbReference type="SAM" id="SignalP"/>
    </source>
</evidence>
<dbReference type="Proteomes" id="UP000285173">
    <property type="component" value="Unassembled WGS sequence"/>
</dbReference>